<accession>A0A2T2WUG4</accession>
<sequence>MTLGPAHDLSPFPLLGVVFHCTDCSRTVRMTDLDADPTNAAGGCPTCGSARWHIFYKTLDGAVHRV</sequence>
<evidence type="ECO:0000313" key="1">
    <source>
        <dbReference type="EMBL" id="PSR25887.1"/>
    </source>
</evidence>
<name>A0A2T2WUG4_9FIRM</name>
<protein>
    <submittedName>
        <fullName evidence="1">Uncharacterized protein</fullName>
    </submittedName>
</protein>
<gene>
    <name evidence="1" type="ORF">C7B46_20480</name>
</gene>
<proteinExistence type="predicted"/>
<dbReference type="Proteomes" id="UP000242972">
    <property type="component" value="Unassembled WGS sequence"/>
</dbReference>
<dbReference type="AlphaFoldDB" id="A0A2T2WUG4"/>
<evidence type="ECO:0000313" key="2">
    <source>
        <dbReference type="Proteomes" id="UP000242972"/>
    </source>
</evidence>
<organism evidence="1 2">
    <name type="scientific">Sulfobacillus benefaciens</name>
    <dbReference type="NCBI Taxonomy" id="453960"/>
    <lineage>
        <taxon>Bacteria</taxon>
        <taxon>Bacillati</taxon>
        <taxon>Bacillota</taxon>
        <taxon>Clostridia</taxon>
        <taxon>Eubacteriales</taxon>
        <taxon>Clostridiales Family XVII. Incertae Sedis</taxon>
        <taxon>Sulfobacillus</taxon>
    </lineage>
</organism>
<dbReference type="EMBL" id="PXYW01000143">
    <property type="protein sequence ID" value="PSR25887.1"/>
    <property type="molecule type" value="Genomic_DNA"/>
</dbReference>
<reference evidence="1 2" key="1">
    <citation type="journal article" date="2014" name="BMC Genomics">
        <title>Comparison of environmental and isolate Sulfobacillus genomes reveals diverse carbon, sulfur, nitrogen, and hydrogen metabolisms.</title>
        <authorList>
            <person name="Justice N.B."/>
            <person name="Norman A."/>
            <person name="Brown C.T."/>
            <person name="Singh A."/>
            <person name="Thomas B.C."/>
            <person name="Banfield J.F."/>
        </authorList>
    </citation>
    <scope>NUCLEOTIDE SEQUENCE [LARGE SCALE GENOMIC DNA]</scope>
    <source>
        <strain evidence="1">AMDSBA4</strain>
    </source>
</reference>
<comment type="caution">
    <text evidence="1">The sequence shown here is derived from an EMBL/GenBank/DDBJ whole genome shotgun (WGS) entry which is preliminary data.</text>
</comment>